<feature type="transmembrane region" description="Helical" evidence="8">
    <location>
        <begin position="83"/>
        <end position="108"/>
    </location>
</feature>
<feature type="transmembrane region" description="Helical" evidence="8">
    <location>
        <begin position="12"/>
        <end position="30"/>
    </location>
</feature>
<evidence type="ECO:0000256" key="1">
    <source>
        <dbReference type="ARBA" id="ARBA00004141"/>
    </source>
</evidence>
<evidence type="ECO:0000256" key="6">
    <source>
        <dbReference type="ARBA" id="ARBA00022989"/>
    </source>
</evidence>
<dbReference type="Gene3D" id="1.20.1740.10">
    <property type="entry name" value="Amino acid/polyamine transporter I"/>
    <property type="match status" value="1"/>
</dbReference>
<comment type="subcellular location">
    <subcellularLocation>
        <location evidence="1">Membrane</location>
        <topology evidence="1">Multi-pass membrane protein</topology>
    </subcellularLocation>
</comment>
<keyword evidence="5 8" id="KW-0812">Transmembrane</keyword>
<evidence type="ECO:0000313" key="9">
    <source>
        <dbReference type="EMBL" id="MCU6796269.1"/>
    </source>
</evidence>
<sequence length="365" mass="42044">MKKYASNEITLMQFIFIIHGAQVGAGIFSLPMDVAEKAGSDGWISVILAWCCNIIASILIVLTFKKYPNDTLPDLLIRLCGKLIGKLLIIPITAYHAFFVCILLSSTMLFVKHWFLPLTQDYLVMILLIIPGYFVARSGLRVLGRYCELIFYMMIWMPFILLIPLKDSHWIHFLPLLKEGWMPVFNGLQTTIYSYLGFEIVFFLYPFLQKKQLAIRGVVIANTLTLIVYLGITMICFAYFSPDDITSYNQPLLNLLKTIEFRFLERFDMIFLVLYLFVISTAWLPYSFVAIFSTGHLLGKEAPAPYTAILFLAVITIVIVVHPSWNLVQQWQQFGSKIGVGYAYVLPLFLYLYIQIYSRFRRSES</sequence>
<gene>
    <name evidence="9" type="ORF">OB236_29515</name>
</gene>
<protein>
    <submittedName>
        <fullName evidence="9">Spore germination protein</fullName>
    </submittedName>
</protein>
<proteinExistence type="inferred from homology"/>
<reference evidence="9 10" key="1">
    <citation type="submission" date="2022-09" db="EMBL/GenBank/DDBJ databases">
        <authorList>
            <person name="Han X.L."/>
            <person name="Wang Q."/>
            <person name="Lu T."/>
        </authorList>
    </citation>
    <scope>NUCLEOTIDE SEQUENCE [LARGE SCALE GENOMIC DNA]</scope>
    <source>
        <strain evidence="9 10">WQ 127069</strain>
    </source>
</reference>
<feature type="transmembrane region" description="Helical" evidence="8">
    <location>
        <begin position="219"/>
        <end position="240"/>
    </location>
</feature>
<feature type="transmembrane region" description="Helical" evidence="8">
    <location>
        <begin position="334"/>
        <end position="354"/>
    </location>
</feature>
<feature type="transmembrane region" description="Helical" evidence="8">
    <location>
        <begin position="146"/>
        <end position="165"/>
    </location>
</feature>
<evidence type="ECO:0000256" key="7">
    <source>
        <dbReference type="ARBA" id="ARBA00023136"/>
    </source>
</evidence>
<keyword evidence="7 8" id="KW-0472">Membrane</keyword>
<keyword evidence="4" id="KW-0309">Germination</keyword>
<evidence type="ECO:0000256" key="2">
    <source>
        <dbReference type="ARBA" id="ARBA00007998"/>
    </source>
</evidence>
<dbReference type="Proteomes" id="UP001652445">
    <property type="component" value="Unassembled WGS sequence"/>
</dbReference>
<dbReference type="NCBIfam" id="TIGR00912">
    <property type="entry name" value="2A0309"/>
    <property type="match status" value="1"/>
</dbReference>
<keyword evidence="3" id="KW-0813">Transport</keyword>
<evidence type="ECO:0000256" key="8">
    <source>
        <dbReference type="SAM" id="Phobius"/>
    </source>
</evidence>
<feature type="transmembrane region" description="Helical" evidence="8">
    <location>
        <begin position="304"/>
        <end position="322"/>
    </location>
</feature>
<evidence type="ECO:0000256" key="3">
    <source>
        <dbReference type="ARBA" id="ARBA00022448"/>
    </source>
</evidence>
<comment type="caution">
    <text evidence="9">The sequence shown here is derived from an EMBL/GenBank/DDBJ whole genome shotgun (WGS) entry which is preliminary data.</text>
</comment>
<organism evidence="9 10">
    <name type="scientific">Paenibacillus baimaensis</name>
    <dbReference type="NCBI Taxonomy" id="2982185"/>
    <lineage>
        <taxon>Bacteria</taxon>
        <taxon>Bacillati</taxon>
        <taxon>Bacillota</taxon>
        <taxon>Bacilli</taxon>
        <taxon>Bacillales</taxon>
        <taxon>Paenibacillaceae</taxon>
        <taxon>Paenibacillus</taxon>
    </lineage>
</organism>
<feature type="transmembrane region" description="Helical" evidence="8">
    <location>
        <begin position="185"/>
        <end position="207"/>
    </location>
</feature>
<dbReference type="Pfam" id="PF03845">
    <property type="entry name" value="Spore_permease"/>
    <property type="match status" value="1"/>
</dbReference>
<comment type="similarity">
    <text evidence="2">Belongs to the amino acid-polyamine-organocation (APC) superfamily. Spore germination protein (SGP) (TC 2.A.3.9) family.</text>
</comment>
<dbReference type="EMBL" id="JAOQIO010000099">
    <property type="protein sequence ID" value="MCU6796269.1"/>
    <property type="molecule type" value="Genomic_DNA"/>
</dbReference>
<dbReference type="RefSeq" id="WP_262687084.1">
    <property type="nucleotide sequence ID" value="NZ_JAOQIO010000099.1"/>
</dbReference>
<dbReference type="PANTHER" id="PTHR34975:SF2">
    <property type="entry name" value="SPORE GERMINATION PROTEIN A2"/>
    <property type="match status" value="1"/>
</dbReference>
<name>A0ABT2URF5_9BACL</name>
<feature type="transmembrane region" description="Helical" evidence="8">
    <location>
        <begin position="269"/>
        <end position="292"/>
    </location>
</feature>
<accession>A0ABT2URF5</accession>
<evidence type="ECO:0000313" key="10">
    <source>
        <dbReference type="Proteomes" id="UP001652445"/>
    </source>
</evidence>
<keyword evidence="6 8" id="KW-1133">Transmembrane helix</keyword>
<feature type="transmembrane region" description="Helical" evidence="8">
    <location>
        <begin position="42"/>
        <end position="62"/>
    </location>
</feature>
<evidence type="ECO:0000256" key="5">
    <source>
        <dbReference type="ARBA" id="ARBA00022692"/>
    </source>
</evidence>
<dbReference type="PANTHER" id="PTHR34975">
    <property type="entry name" value="SPORE GERMINATION PROTEIN A2"/>
    <property type="match status" value="1"/>
</dbReference>
<dbReference type="InterPro" id="IPR004761">
    <property type="entry name" value="Spore_GerAB"/>
</dbReference>
<keyword evidence="10" id="KW-1185">Reference proteome</keyword>
<feature type="transmembrane region" description="Helical" evidence="8">
    <location>
        <begin position="114"/>
        <end position="134"/>
    </location>
</feature>
<evidence type="ECO:0000256" key="4">
    <source>
        <dbReference type="ARBA" id="ARBA00022544"/>
    </source>
</evidence>